<dbReference type="PANTHER" id="PTHR33099">
    <property type="entry name" value="FE2OG DIOXYGENASE DOMAIN-CONTAINING PROTEIN"/>
    <property type="match status" value="1"/>
</dbReference>
<evidence type="ECO:0008006" key="4">
    <source>
        <dbReference type="Google" id="ProtNLM"/>
    </source>
</evidence>
<keyword evidence="3" id="KW-1185">Reference proteome</keyword>
<evidence type="ECO:0000313" key="3">
    <source>
        <dbReference type="Proteomes" id="UP001054902"/>
    </source>
</evidence>
<organism evidence="2 3">
    <name type="scientific">Chaetoceros tenuissimus</name>
    <dbReference type="NCBI Taxonomy" id="426638"/>
    <lineage>
        <taxon>Eukaryota</taxon>
        <taxon>Sar</taxon>
        <taxon>Stramenopiles</taxon>
        <taxon>Ochrophyta</taxon>
        <taxon>Bacillariophyta</taxon>
        <taxon>Coscinodiscophyceae</taxon>
        <taxon>Chaetocerotophycidae</taxon>
        <taxon>Chaetocerotales</taxon>
        <taxon>Chaetocerotaceae</taxon>
        <taxon>Chaetoceros</taxon>
    </lineage>
</organism>
<reference evidence="2 3" key="1">
    <citation type="journal article" date="2021" name="Sci. Rep.">
        <title>The genome of the diatom Chaetoceros tenuissimus carries an ancient integrated fragment of an extant virus.</title>
        <authorList>
            <person name="Hongo Y."/>
            <person name="Kimura K."/>
            <person name="Takaki Y."/>
            <person name="Yoshida Y."/>
            <person name="Baba S."/>
            <person name="Kobayashi G."/>
            <person name="Nagasaki K."/>
            <person name="Hano T."/>
            <person name="Tomaru Y."/>
        </authorList>
    </citation>
    <scope>NUCLEOTIDE SEQUENCE [LARGE SCALE GENOMIC DNA]</scope>
    <source>
        <strain evidence="2 3">NIES-3715</strain>
    </source>
</reference>
<accession>A0AAD3D0A2</accession>
<comment type="caution">
    <text evidence="2">The sequence shown here is derived from an EMBL/GenBank/DDBJ whole genome shotgun (WGS) entry which is preliminary data.</text>
</comment>
<name>A0AAD3D0A2_9STRA</name>
<dbReference type="CDD" id="cd22265">
    <property type="entry name" value="UDM1_RNF168"/>
    <property type="match status" value="1"/>
</dbReference>
<dbReference type="AlphaFoldDB" id="A0AAD3D0A2"/>
<dbReference type="PANTHER" id="PTHR33099:SF7">
    <property type="entry name" value="MYND-TYPE DOMAIN-CONTAINING PROTEIN"/>
    <property type="match status" value="1"/>
</dbReference>
<sequence>MTTALTLDNDSEWLKPFDLESMKIPLIRFTKAEYAKRGLDSFGRIPEEELIKEQKEAEERQRKYNEENKEKIQQEKEERKRQEIEKEKREQKQKMWVKSFQNTLDSIQGDFCTGIDVTDRVPYCSPQFTINGMNNEIVVFPLLDSQAKKIKSLATRQLTPNKNVSILHCGDVKFLNNEKWQNTVQDIVMDCASDIGIPESFYKNSARNNLKAVFSHLTLYEAAGSHETDIHHFHYGNSIKGSFATLFIQLPSVYTGGEETFLHPETRLHRKTNCGVNSHQKVYASALYDGCDHLITPLQSGWKLCLIYTIIVHSNQYQNIPLPNIVNLPRQVGTVKQLIEKYWTDLFPKNPHVYFLDHAVEPSPSKESCYPKVLKFQNLQHKDKSIVQFLQSMTNERGEPLLDVFLAVISAKEDANPFYSDNDDYSYNDKPEWREWNDYQSYWIGPKDEIISTKDFDLDLRWSDSLLPVEAEKDGSCFLETLFESYGDHSNGYDDKHARYYHRAAVVFWPKCLASSILRTKFAANLFQGYERYSYGKDEEDLMRVISLGNSHMINAALKYHSNRGLANVSFTNTMSKVVLQYHSTISKEAVTKLIQTTLSRPLGMKEYKWKYVSIVLGFLRSIQNLSSLDLYNEVKKSIIIGLQESKYVSIKDLKEDHIFSLVIIAYQVDKVILFSWSCKKIIEEKTDILSSLLEFLCRFKSEESFLDHACIREFATARLQQLEQSSLEEDDSLKAKYEMEKEILTATFENRDSMKRMPKRRKHEI</sequence>
<evidence type="ECO:0000256" key="1">
    <source>
        <dbReference type="SAM" id="MobiDB-lite"/>
    </source>
</evidence>
<proteinExistence type="predicted"/>
<dbReference type="EMBL" id="BLLK01000049">
    <property type="protein sequence ID" value="GFH55466.1"/>
    <property type="molecule type" value="Genomic_DNA"/>
</dbReference>
<evidence type="ECO:0000313" key="2">
    <source>
        <dbReference type="EMBL" id="GFH55466.1"/>
    </source>
</evidence>
<protein>
    <recommendedName>
        <fullName evidence="4">Fe2OG dioxygenase domain-containing protein</fullName>
    </recommendedName>
</protein>
<feature type="region of interest" description="Disordered" evidence="1">
    <location>
        <begin position="54"/>
        <end position="88"/>
    </location>
</feature>
<gene>
    <name evidence="2" type="ORF">CTEN210_11942</name>
</gene>
<dbReference type="Proteomes" id="UP001054902">
    <property type="component" value="Unassembled WGS sequence"/>
</dbReference>